<evidence type="ECO:0000256" key="2">
    <source>
        <dbReference type="ARBA" id="ARBA00011322"/>
    </source>
</evidence>
<dbReference type="InterPro" id="IPR038729">
    <property type="entry name" value="Rad50/SbcC_AAA"/>
</dbReference>
<feature type="domain" description="Rad50/SbcC-type AAA" evidence="4">
    <location>
        <begin position="5"/>
        <end position="249"/>
    </location>
</feature>
<comment type="similarity">
    <text evidence="1">Belongs to the SMC family. SbcC subfamily.</text>
</comment>
<dbReference type="Pfam" id="PF13476">
    <property type="entry name" value="AAA_23"/>
    <property type="match status" value="1"/>
</dbReference>
<name>A0ABT8VFH7_9BACL</name>
<dbReference type="SUPFAM" id="SSF52540">
    <property type="entry name" value="P-loop containing nucleoside triphosphate hydrolases"/>
    <property type="match status" value="2"/>
</dbReference>
<comment type="caution">
    <text evidence="5">The sequence shown here is derived from an EMBL/GenBank/DDBJ whole genome shotgun (WGS) entry which is preliminary data.</text>
</comment>
<organism evidence="5 6">
    <name type="scientific">Paenibacillus ehimensis</name>
    <dbReference type="NCBI Taxonomy" id="79264"/>
    <lineage>
        <taxon>Bacteria</taxon>
        <taxon>Bacillati</taxon>
        <taxon>Bacillota</taxon>
        <taxon>Bacilli</taxon>
        <taxon>Bacillales</taxon>
        <taxon>Paenibacillaceae</taxon>
        <taxon>Paenibacillus</taxon>
    </lineage>
</organism>
<comment type="subunit">
    <text evidence="2">Heterodimer of SbcC and SbcD.</text>
</comment>
<dbReference type="Proteomes" id="UP001168883">
    <property type="component" value="Unassembled WGS sequence"/>
</dbReference>
<dbReference type="Gene3D" id="3.40.50.300">
    <property type="entry name" value="P-loop containing nucleotide triphosphate hydrolases"/>
    <property type="match status" value="2"/>
</dbReference>
<evidence type="ECO:0000313" key="5">
    <source>
        <dbReference type="EMBL" id="MDO3679730.1"/>
    </source>
</evidence>
<gene>
    <name evidence="5" type="ORF">Q3C12_22205</name>
</gene>
<proteinExistence type="inferred from homology"/>
<reference evidence="5" key="1">
    <citation type="submission" date="2023-07" db="EMBL/GenBank/DDBJ databases">
        <authorList>
            <person name="Aktuganov G."/>
            <person name="Boyko T."/>
            <person name="Delegan Y."/>
            <person name="Galimzianova N."/>
            <person name="Gilvanova E."/>
            <person name="Korobov V."/>
            <person name="Kuzmina L."/>
            <person name="Melentiev A."/>
            <person name="Milman P."/>
            <person name="Ryabova A."/>
            <person name="Stupak E."/>
            <person name="Yasakov T."/>
            <person name="Zharikova N."/>
            <person name="Zhurenko E."/>
        </authorList>
    </citation>
    <scope>NUCLEOTIDE SEQUENCE</scope>
    <source>
        <strain evidence="5">IB-739</strain>
    </source>
</reference>
<dbReference type="PANTHER" id="PTHR32114">
    <property type="entry name" value="ABC TRANSPORTER ABCH.3"/>
    <property type="match status" value="1"/>
</dbReference>
<dbReference type="RefSeq" id="WP_302879917.1">
    <property type="nucleotide sequence ID" value="NZ_JAUMKJ010000030.1"/>
</dbReference>
<evidence type="ECO:0000313" key="6">
    <source>
        <dbReference type="Proteomes" id="UP001168883"/>
    </source>
</evidence>
<evidence type="ECO:0000256" key="1">
    <source>
        <dbReference type="ARBA" id="ARBA00006930"/>
    </source>
</evidence>
<evidence type="ECO:0000256" key="3">
    <source>
        <dbReference type="ARBA" id="ARBA00013368"/>
    </source>
</evidence>
<dbReference type="InterPro" id="IPR027417">
    <property type="entry name" value="P-loop_NTPase"/>
</dbReference>
<keyword evidence="6" id="KW-1185">Reference proteome</keyword>
<dbReference type="PANTHER" id="PTHR32114:SF2">
    <property type="entry name" value="ABC TRANSPORTER ABCH.3"/>
    <property type="match status" value="1"/>
</dbReference>
<dbReference type="EMBL" id="JAUMKJ010000030">
    <property type="protein sequence ID" value="MDO3679730.1"/>
    <property type="molecule type" value="Genomic_DNA"/>
</dbReference>
<accession>A0ABT8VFH7</accession>
<protein>
    <recommendedName>
        <fullName evidence="3">Nuclease SbcCD subunit C</fullName>
    </recommendedName>
</protein>
<sequence length="948" mass="112054">MKLCQVKIKNFRGYGLAASDDGFYTFDHLDQSLVVFNGFNGFGKTSFFEAIEWCLTDNISRLNALKKDVYDIPTLKTSHYLKFFPLQAKKKERYERLIEVELTFDNGLVVKRTSSNNCLSVSDKDKYESSLSIQFGDEQTQYLCNSVENRALAALALSQYFVFTHDPAWDQQVMNAHFLGQESMNEFLRARTPSERRSTLLRLLNVNDLETIFEKSYRIKQSTKLDNKIAELDSDITEFETRKKELEELFSTLNLGSFDQYFVVLNEKVTQLHQLAEHHPVFQDLHLQDLFGQEGIKQSNCLLQMEKISMKKVQIQAKLTQSISKRQELSRLQGDLQKLLFFERRLLIENDKRQLQFLQNTDYFAIHEQRNSLEQDILRYEMNRGAITEKLQQLSEFVIPYEHLTAFITEKPPWIASDFWKMFDDEASRLKSFSEMVLTGMGDQKIPSMTLDVDQLKITYELLEQRWGSIQREILEKTGTYERLSEMNQEYRQVLEQVKQHIIDRSEKVGNCPVCLNDDFSSLKYEDIFQENKPSFVSDQILQIINYSLSNGDQKVNDLLTELTALKKTASELEETIRTNVIHVISKQIQDFSEQFHALYNQTRNQFNIQLLEIDANRVKLHEQAEQFDVLLQNYRDVYQLLFEESEFFLDEQHRQLLESRLRETNESIEEWNKQMIEKGYVTLIPTLDEMKENVSILKTKEKVGDYYPDRMLELERHVNDESENIRNLEMIMQHIDMILKYKIPEEKKDIFGKYAKNLEEIQTKREELHEFRRYKRKGAQIYDNTYKIQQQIIADRLYDNKLINWIYRLINPHPFYKEIRLEEKNKGINVKDVEGEVYLDQIFSAAQLNVLALSIFFGIGLSQHFSKWDQLFLDDPIQSMDDVKILAFIDMLRAMMDSRVKSKHLMLSTHDDNFAKLLAIKFRNKSYTQYNFTGYSKEGPLYQKIIQ</sequence>
<evidence type="ECO:0000259" key="4">
    <source>
        <dbReference type="Pfam" id="PF13476"/>
    </source>
</evidence>